<organism evidence="1 2">
    <name type="scientific">Culex pipiens pipiens</name>
    <name type="common">Northern house mosquito</name>
    <dbReference type="NCBI Taxonomy" id="38569"/>
    <lineage>
        <taxon>Eukaryota</taxon>
        <taxon>Metazoa</taxon>
        <taxon>Ecdysozoa</taxon>
        <taxon>Arthropoda</taxon>
        <taxon>Hexapoda</taxon>
        <taxon>Insecta</taxon>
        <taxon>Pterygota</taxon>
        <taxon>Neoptera</taxon>
        <taxon>Endopterygota</taxon>
        <taxon>Diptera</taxon>
        <taxon>Nematocera</taxon>
        <taxon>Culicoidea</taxon>
        <taxon>Culicidae</taxon>
        <taxon>Culicinae</taxon>
        <taxon>Culicini</taxon>
        <taxon>Culex</taxon>
        <taxon>Culex</taxon>
    </lineage>
</organism>
<comment type="caution">
    <text evidence="1">The sequence shown here is derived from an EMBL/GenBank/DDBJ whole genome shotgun (WGS) entry which is preliminary data.</text>
</comment>
<accession>A0ABD1D346</accession>
<gene>
    <name evidence="1" type="ORF">pipiens_012265</name>
</gene>
<dbReference type="AlphaFoldDB" id="A0ABD1D346"/>
<proteinExistence type="predicted"/>
<evidence type="ECO:0000313" key="1">
    <source>
        <dbReference type="EMBL" id="KAL1391642.1"/>
    </source>
</evidence>
<dbReference type="EMBL" id="JBEHCU010007809">
    <property type="protein sequence ID" value="KAL1391642.1"/>
    <property type="molecule type" value="Genomic_DNA"/>
</dbReference>
<protein>
    <submittedName>
        <fullName evidence="1">Uncharacterized protein</fullName>
    </submittedName>
</protein>
<evidence type="ECO:0000313" key="2">
    <source>
        <dbReference type="Proteomes" id="UP001562425"/>
    </source>
</evidence>
<name>A0ABD1D346_CULPP</name>
<reference evidence="1 2" key="1">
    <citation type="submission" date="2024-05" db="EMBL/GenBank/DDBJ databases">
        <title>Culex pipiens pipiens assembly and annotation.</title>
        <authorList>
            <person name="Alout H."/>
            <person name="Durand T."/>
        </authorList>
    </citation>
    <scope>NUCLEOTIDE SEQUENCE [LARGE SCALE GENOMIC DNA]</scope>
    <source>
        <strain evidence="1">HA-2024</strain>
        <tissue evidence="1">Whole body</tissue>
    </source>
</reference>
<dbReference type="Proteomes" id="UP001562425">
    <property type="component" value="Unassembled WGS sequence"/>
</dbReference>
<sequence>MQIRQGAPAGRRSIQKTFLWMRPTTCRTFDFIKVNDQHQKNDSKHVSMSKEIFGSDVTRTRTTTMLDGKLLR</sequence>
<keyword evidence="2" id="KW-1185">Reference proteome</keyword>